<dbReference type="Gene3D" id="3.40.190.10">
    <property type="entry name" value="Periplasmic binding protein-like II"/>
    <property type="match status" value="2"/>
</dbReference>
<evidence type="ECO:0000256" key="1">
    <source>
        <dbReference type="ARBA" id="ARBA00022729"/>
    </source>
</evidence>
<evidence type="ECO:0000313" key="3">
    <source>
        <dbReference type="EMBL" id="UOF00085.1"/>
    </source>
</evidence>
<evidence type="ECO:0000259" key="2">
    <source>
        <dbReference type="SMART" id="SM00062"/>
    </source>
</evidence>
<keyword evidence="1" id="KW-0732">Signal</keyword>
<keyword evidence="4" id="KW-1185">Reference proteome</keyword>
<feature type="domain" description="Solute-binding protein family 3/N-terminal" evidence="2">
    <location>
        <begin position="31"/>
        <end position="260"/>
    </location>
</feature>
<dbReference type="PANTHER" id="PTHR35936">
    <property type="entry name" value="MEMBRANE-BOUND LYTIC MUREIN TRANSGLYCOSYLASE F"/>
    <property type="match status" value="1"/>
</dbReference>
<dbReference type="Proteomes" id="UP000830116">
    <property type="component" value="Chromosome"/>
</dbReference>
<accession>A0ABY4CD11</accession>
<reference evidence="3" key="1">
    <citation type="submission" date="2022-03" db="EMBL/GenBank/DDBJ databases">
        <title>Genome Identification and Characterization of new species Bdellovibrio reynosense LBG001 sp. nov. from a Mexico soil sample.</title>
        <authorList>
            <person name="Camilli A."/>
            <person name="Ajao Y."/>
            <person name="Guo X."/>
        </authorList>
    </citation>
    <scope>NUCLEOTIDE SEQUENCE</scope>
    <source>
        <strain evidence="3">LBG001</strain>
    </source>
</reference>
<dbReference type="SUPFAM" id="SSF53850">
    <property type="entry name" value="Periplasmic binding protein-like II"/>
    <property type="match status" value="1"/>
</dbReference>
<dbReference type="RefSeq" id="WP_243535707.1">
    <property type="nucleotide sequence ID" value="NZ_CP093442.1"/>
</dbReference>
<name>A0ABY4CD11_9BACT</name>
<dbReference type="EMBL" id="CP093442">
    <property type="protein sequence ID" value="UOF00085.1"/>
    <property type="molecule type" value="Genomic_DNA"/>
</dbReference>
<gene>
    <name evidence="3" type="ORF">MNR06_10265</name>
</gene>
<sequence length="279" mass="31639">MLKGLVSIFLIIGLASPETAEAKKKQTCSRVYQIGVSNFPPLFSRDQYGKPIGIDNDLITAILKNSGCRFSMRSLTRPELASLLNRGRIDIALTVSKQPVYEVNGEFVLLFEIYREIAVRKEKVKNPFASFKEVYNQKDLKFGNLIGSTAMMKPEDEAILIKEKRLVKMPDAEGIFKLMAEKRIDAVVATPLITRFFRDKFKLENEIVFFREDVNPAPIGIILSTKTLSAEERKQLKDSIKQLRANRTVIEILKKNLKTDDFAPSVISDLRPPLNQPSF</sequence>
<evidence type="ECO:0000313" key="4">
    <source>
        <dbReference type="Proteomes" id="UP000830116"/>
    </source>
</evidence>
<dbReference type="Pfam" id="PF00497">
    <property type="entry name" value="SBP_bac_3"/>
    <property type="match status" value="1"/>
</dbReference>
<proteinExistence type="predicted"/>
<organism evidence="3 4">
    <name type="scientific">Bdellovibrio reynosensis</name>
    <dbReference type="NCBI Taxonomy" id="2835041"/>
    <lineage>
        <taxon>Bacteria</taxon>
        <taxon>Pseudomonadati</taxon>
        <taxon>Bdellovibrionota</taxon>
        <taxon>Bdellovibrionia</taxon>
        <taxon>Bdellovibrionales</taxon>
        <taxon>Pseudobdellovibrionaceae</taxon>
        <taxon>Bdellovibrio</taxon>
    </lineage>
</organism>
<dbReference type="PANTHER" id="PTHR35936:SF19">
    <property type="entry name" value="AMINO-ACID-BINDING PROTEIN YXEM-RELATED"/>
    <property type="match status" value="1"/>
</dbReference>
<protein>
    <submittedName>
        <fullName evidence="3">Transporter substrate-binding domain-containing protein</fullName>
    </submittedName>
</protein>
<dbReference type="InterPro" id="IPR001638">
    <property type="entry name" value="Solute-binding_3/MltF_N"/>
</dbReference>
<dbReference type="SMART" id="SM00062">
    <property type="entry name" value="PBPb"/>
    <property type="match status" value="1"/>
</dbReference>